<dbReference type="EC" id="4.1.1.97" evidence="6"/>
<dbReference type="GO" id="GO:0000255">
    <property type="term" value="P:allantoin metabolic process"/>
    <property type="evidence" value="ECO:0007669"/>
    <property type="project" value="InterPro"/>
</dbReference>
<reference evidence="22" key="2">
    <citation type="submission" date="2025-09" db="UniProtKB">
        <authorList>
            <consortium name="Ensembl"/>
        </authorList>
    </citation>
    <scope>IDENTIFICATION</scope>
</reference>
<dbReference type="UniPathway" id="UPA00394">
    <property type="reaction ID" value="UER00652"/>
</dbReference>
<sequence>MLCSEHFRPEDFDRTGQTVRLREGTVPVCCFKPPDNKAPRMSQTSQKAREPLPTDTSKLVKETTTQPEPKSVPVPAVDHAYASTPEELRVKLSEALARVESLERDKRNAKDRERRARNTVSCLLEDLEVKKILNDELKERLDIYSDLPVHLLSKHSHKYTKEQREFAATLHFHGPKAYDYLRESLHINLPHPHTLQKWVSSGETKLDLNTTMLDTPRQEDDTAQYLDFSGCRAAVRVNMELSRVNELPYEEFVKIFGNVVERCPIVAAAVCSQRPFADIDALEAAICDFIDALSESGKEGILRCHPELAGQDLQAHTLTHESKSEQSSVGLDSLGAEEADTLSCLNEEYKERFGFPFVICTRLSEKASIFQEIRNRIANGCTEERERAIEEVKKICRLRLRDLVHSDAAAQF</sequence>
<evidence type="ECO:0000256" key="1">
    <source>
        <dbReference type="ARBA" id="ARBA00001163"/>
    </source>
</evidence>
<evidence type="ECO:0000256" key="2">
    <source>
        <dbReference type="ARBA" id="ARBA00002506"/>
    </source>
</evidence>
<evidence type="ECO:0000256" key="7">
    <source>
        <dbReference type="ARBA" id="ARBA00022631"/>
    </source>
</evidence>
<evidence type="ECO:0000256" key="4">
    <source>
        <dbReference type="ARBA" id="ARBA00004754"/>
    </source>
</evidence>
<keyword evidence="8" id="KW-0479">Metal-binding</keyword>
<feature type="domain" description="THAP-type" evidence="21">
    <location>
        <begin position="1"/>
        <end position="30"/>
    </location>
</feature>
<dbReference type="Pfam" id="PF09349">
    <property type="entry name" value="OHCU_decarbox"/>
    <property type="match status" value="1"/>
</dbReference>
<evidence type="ECO:0000313" key="23">
    <source>
        <dbReference type="Proteomes" id="UP000264820"/>
    </source>
</evidence>
<proteinExistence type="inferred from homology"/>
<evidence type="ECO:0000313" key="22">
    <source>
        <dbReference type="Ensembl" id="ENSHCOP00000014412.1"/>
    </source>
</evidence>
<dbReference type="GO" id="GO:0051997">
    <property type="term" value="F:2-oxo-4-hydroxy-4-carboxy-5-ureidoimidazoline decarboxylase activity"/>
    <property type="evidence" value="ECO:0007669"/>
    <property type="project" value="UniProtKB-EC"/>
</dbReference>
<dbReference type="GO" id="GO:0003677">
    <property type="term" value="F:DNA binding"/>
    <property type="evidence" value="ECO:0007669"/>
    <property type="project" value="UniProtKB-UniRule"/>
</dbReference>
<comment type="similarity">
    <text evidence="5">Belongs to the OHCU decarboxylase family.</text>
</comment>
<evidence type="ECO:0000256" key="8">
    <source>
        <dbReference type="ARBA" id="ARBA00022723"/>
    </source>
</evidence>
<evidence type="ECO:0000256" key="20">
    <source>
        <dbReference type="SAM" id="MobiDB-lite"/>
    </source>
</evidence>
<name>A0A3Q2YLU4_HIPCM</name>
<comment type="pathway">
    <text evidence="4">Purine metabolism; urate degradation; (S)-allantoin from urate: step 3/3.</text>
</comment>
<evidence type="ECO:0000256" key="6">
    <source>
        <dbReference type="ARBA" id="ARBA00012257"/>
    </source>
</evidence>
<comment type="function">
    <text evidence="2">Catalyzes the stereoselective decarboxylation of 2-oxo-4-hydroxy-4-carboxy-5-ureidoimidazoline (OHCU) to (S)-allantoin.</text>
</comment>
<dbReference type="Ensembl" id="ENSHCOT00000022027.1">
    <property type="protein sequence ID" value="ENSHCOP00000014412.1"/>
    <property type="gene ID" value="ENSHCOG00000000481.1"/>
</dbReference>
<dbReference type="GO" id="GO:0005777">
    <property type="term" value="C:peroxisome"/>
    <property type="evidence" value="ECO:0007669"/>
    <property type="project" value="UniProtKB-SubCell"/>
</dbReference>
<evidence type="ECO:0000256" key="11">
    <source>
        <dbReference type="ARBA" id="ARBA00022833"/>
    </source>
</evidence>
<dbReference type="AlphaFoldDB" id="A0A3Q2YLU4"/>
<evidence type="ECO:0000256" key="14">
    <source>
        <dbReference type="ARBA" id="ARBA00023239"/>
    </source>
</evidence>
<feature type="coiled-coil region" evidence="19">
    <location>
        <begin position="92"/>
        <end position="119"/>
    </location>
</feature>
<dbReference type="InterPro" id="IPR018020">
    <property type="entry name" value="OHCU_decarboxylase"/>
</dbReference>
<dbReference type="GO" id="GO:0019628">
    <property type="term" value="P:urate catabolic process"/>
    <property type="evidence" value="ECO:0007669"/>
    <property type="project" value="UniProtKB-UniPathway"/>
</dbReference>
<dbReference type="InterPro" id="IPR036778">
    <property type="entry name" value="OHCU_decarboxylase_sf"/>
</dbReference>
<keyword evidence="14" id="KW-0456">Lyase</keyword>
<evidence type="ECO:0000256" key="9">
    <source>
        <dbReference type="ARBA" id="ARBA00022771"/>
    </source>
</evidence>
<keyword evidence="19" id="KW-0175">Coiled coil</keyword>
<dbReference type="PROSITE" id="PS50950">
    <property type="entry name" value="ZF_THAP"/>
    <property type="match status" value="1"/>
</dbReference>
<evidence type="ECO:0000256" key="3">
    <source>
        <dbReference type="ARBA" id="ARBA00004275"/>
    </source>
</evidence>
<dbReference type="GeneTree" id="ENSGT00390000002395"/>
<evidence type="ECO:0000256" key="17">
    <source>
        <dbReference type="ARBA" id="ARBA00071134"/>
    </source>
</evidence>
<protein>
    <recommendedName>
        <fullName evidence="17">2-oxo-4-hydroxy-4-carboxy-5-ureidoimidazoline decarboxylase</fullName>
        <ecNumber evidence="6">4.1.1.97</ecNumber>
    </recommendedName>
    <alternativeName>
        <fullName evidence="16">Parahox neighbor</fullName>
    </alternativeName>
    <alternativeName>
        <fullName evidence="15">Ureidoimidazoline (2-oxo-4-hydroxy-4-carboxy-5-) decarboxylase</fullName>
    </alternativeName>
</protein>
<dbReference type="Proteomes" id="UP000264820">
    <property type="component" value="Unplaced"/>
</dbReference>
<evidence type="ECO:0000256" key="5">
    <source>
        <dbReference type="ARBA" id="ARBA00005793"/>
    </source>
</evidence>
<evidence type="ECO:0000256" key="16">
    <source>
        <dbReference type="ARBA" id="ARBA00032116"/>
    </source>
</evidence>
<keyword evidence="23" id="KW-1185">Reference proteome</keyword>
<comment type="subcellular location">
    <subcellularLocation>
        <location evidence="3">Peroxisome</location>
    </subcellularLocation>
</comment>
<dbReference type="GO" id="GO:0006144">
    <property type="term" value="P:purine nucleobase metabolic process"/>
    <property type="evidence" value="ECO:0007669"/>
    <property type="project" value="UniProtKB-KW"/>
</dbReference>
<evidence type="ECO:0000256" key="19">
    <source>
        <dbReference type="SAM" id="Coils"/>
    </source>
</evidence>
<dbReference type="GO" id="GO:0008270">
    <property type="term" value="F:zinc ion binding"/>
    <property type="evidence" value="ECO:0007669"/>
    <property type="project" value="UniProtKB-KW"/>
</dbReference>
<keyword evidence="13" id="KW-0576">Peroxisome</keyword>
<keyword evidence="10" id="KW-0210">Decarboxylase</keyword>
<dbReference type="NCBIfam" id="TIGR03164">
    <property type="entry name" value="UHCUDC"/>
    <property type="match status" value="1"/>
</dbReference>
<dbReference type="InterPro" id="IPR006612">
    <property type="entry name" value="THAP_Znf"/>
</dbReference>
<keyword evidence="7" id="KW-0659">Purine metabolism</keyword>
<feature type="compositionally biased region" description="Polar residues" evidence="20">
    <location>
        <begin position="54"/>
        <end position="68"/>
    </location>
</feature>
<dbReference type="PANTHER" id="PTHR43466:SF1">
    <property type="entry name" value="2-OXO-4-HYDROXY-4-CARBOXY-5-UREIDOIMIDAZOLINE DECARBOXYLASE-RELATED"/>
    <property type="match status" value="1"/>
</dbReference>
<accession>A0A3Q2YLU4</accession>
<evidence type="ECO:0000256" key="12">
    <source>
        <dbReference type="ARBA" id="ARBA00023125"/>
    </source>
</evidence>
<keyword evidence="9 18" id="KW-0863">Zinc-finger</keyword>
<keyword evidence="12 18" id="KW-0238">DNA-binding</keyword>
<comment type="catalytic activity">
    <reaction evidence="1">
        <text>5-hydroxy-2-oxo-4-ureido-2,5-dihydro-1H-imidazole-5-carboxylate + H(+) = (S)-allantoin + CO2</text>
        <dbReference type="Rhea" id="RHEA:26301"/>
        <dbReference type="ChEBI" id="CHEBI:15378"/>
        <dbReference type="ChEBI" id="CHEBI:15678"/>
        <dbReference type="ChEBI" id="CHEBI:16526"/>
        <dbReference type="ChEBI" id="CHEBI:58639"/>
        <dbReference type="EC" id="4.1.1.97"/>
    </reaction>
</comment>
<dbReference type="PANTHER" id="PTHR43466">
    <property type="entry name" value="2-OXO-4-HYDROXY-4-CARBOXY-5-UREIDOIMIDAZOLINE DECARBOXYLASE-RELATED"/>
    <property type="match status" value="1"/>
</dbReference>
<dbReference type="FunFam" id="1.10.3330.10:FF:000001">
    <property type="entry name" value="2-oxo-4-hydroxy-4-carboxy-5-ureidoimidazoline decarboxylase"/>
    <property type="match status" value="1"/>
</dbReference>
<evidence type="ECO:0000256" key="18">
    <source>
        <dbReference type="PROSITE-ProRule" id="PRU00309"/>
    </source>
</evidence>
<evidence type="ECO:0000256" key="13">
    <source>
        <dbReference type="ARBA" id="ARBA00023140"/>
    </source>
</evidence>
<reference evidence="22" key="1">
    <citation type="submission" date="2025-08" db="UniProtKB">
        <authorList>
            <consortium name="Ensembl"/>
        </authorList>
    </citation>
    <scope>IDENTIFICATION</scope>
</reference>
<dbReference type="SUPFAM" id="SSF158694">
    <property type="entry name" value="UraD-Like"/>
    <property type="match status" value="1"/>
</dbReference>
<organism evidence="22 23">
    <name type="scientific">Hippocampus comes</name>
    <name type="common">Tiger tail seahorse</name>
    <dbReference type="NCBI Taxonomy" id="109280"/>
    <lineage>
        <taxon>Eukaryota</taxon>
        <taxon>Metazoa</taxon>
        <taxon>Chordata</taxon>
        <taxon>Craniata</taxon>
        <taxon>Vertebrata</taxon>
        <taxon>Euteleostomi</taxon>
        <taxon>Actinopterygii</taxon>
        <taxon>Neopterygii</taxon>
        <taxon>Teleostei</taxon>
        <taxon>Neoteleostei</taxon>
        <taxon>Acanthomorphata</taxon>
        <taxon>Syngnathiaria</taxon>
        <taxon>Syngnathiformes</taxon>
        <taxon>Syngnathoidei</taxon>
        <taxon>Syngnathidae</taxon>
        <taxon>Hippocampus</taxon>
    </lineage>
</organism>
<dbReference type="Pfam" id="PF12017">
    <property type="entry name" value="Tnp_P_element"/>
    <property type="match status" value="1"/>
</dbReference>
<evidence type="ECO:0000256" key="10">
    <source>
        <dbReference type="ARBA" id="ARBA00022793"/>
    </source>
</evidence>
<dbReference type="Gene3D" id="1.10.3330.10">
    <property type="entry name" value="Oxo-4-hydroxy-4-carboxy-5-ureidoimidazoline decarboxylase"/>
    <property type="match status" value="1"/>
</dbReference>
<dbReference type="STRING" id="109280.ENSHCOP00000014412"/>
<feature type="region of interest" description="Disordered" evidence="20">
    <location>
        <begin position="31"/>
        <end position="75"/>
    </location>
</feature>
<evidence type="ECO:0000256" key="15">
    <source>
        <dbReference type="ARBA" id="ARBA00030624"/>
    </source>
</evidence>
<dbReference type="InterPro" id="IPR021896">
    <property type="entry name" value="THAP9-like_HTH"/>
</dbReference>
<keyword evidence="11" id="KW-0862">Zinc</keyword>
<evidence type="ECO:0000259" key="21">
    <source>
        <dbReference type="PROSITE" id="PS50950"/>
    </source>
</evidence>
<dbReference type="InterPro" id="IPR017580">
    <property type="entry name" value="OHCU_decarboxylase-1"/>
</dbReference>